<sequence>LETQYKNDQSSSIKKFFDIRNLFVMTQTNNPVQKKSISSQNTKIP</sequence>
<name>A0ACA9SJC6_9GLOM</name>
<dbReference type="Proteomes" id="UP000789920">
    <property type="component" value="Unassembled WGS sequence"/>
</dbReference>
<reference evidence="1" key="1">
    <citation type="submission" date="2021-06" db="EMBL/GenBank/DDBJ databases">
        <authorList>
            <person name="Kallberg Y."/>
            <person name="Tangrot J."/>
            <person name="Rosling A."/>
        </authorList>
    </citation>
    <scope>NUCLEOTIDE SEQUENCE</scope>
    <source>
        <strain evidence="1">MA461A</strain>
    </source>
</reference>
<accession>A0ACA9SJC6</accession>
<organism evidence="1 2">
    <name type="scientific">Racocetra persica</name>
    <dbReference type="NCBI Taxonomy" id="160502"/>
    <lineage>
        <taxon>Eukaryota</taxon>
        <taxon>Fungi</taxon>
        <taxon>Fungi incertae sedis</taxon>
        <taxon>Mucoromycota</taxon>
        <taxon>Glomeromycotina</taxon>
        <taxon>Glomeromycetes</taxon>
        <taxon>Diversisporales</taxon>
        <taxon>Gigasporaceae</taxon>
        <taxon>Racocetra</taxon>
    </lineage>
</organism>
<gene>
    <name evidence="1" type="ORF">RPERSI_LOCUS31951</name>
</gene>
<keyword evidence="2" id="KW-1185">Reference proteome</keyword>
<evidence type="ECO:0000313" key="2">
    <source>
        <dbReference type="Proteomes" id="UP000789920"/>
    </source>
</evidence>
<feature type="non-terminal residue" evidence="1">
    <location>
        <position position="45"/>
    </location>
</feature>
<protein>
    <submittedName>
        <fullName evidence="1">18535_t:CDS:1</fullName>
    </submittedName>
</protein>
<dbReference type="EMBL" id="CAJVQC010130889">
    <property type="protein sequence ID" value="CAG8841600.1"/>
    <property type="molecule type" value="Genomic_DNA"/>
</dbReference>
<evidence type="ECO:0000313" key="1">
    <source>
        <dbReference type="EMBL" id="CAG8841600.1"/>
    </source>
</evidence>
<feature type="non-terminal residue" evidence="1">
    <location>
        <position position="1"/>
    </location>
</feature>
<proteinExistence type="predicted"/>
<comment type="caution">
    <text evidence="1">The sequence shown here is derived from an EMBL/GenBank/DDBJ whole genome shotgun (WGS) entry which is preliminary data.</text>
</comment>